<evidence type="ECO:0000313" key="2">
    <source>
        <dbReference type="EMBL" id="SFR80406.1"/>
    </source>
</evidence>
<evidence type="ECO:0000313" key="3">
    <source>
        <dbReference type="Proteomes" id="UP000199659"/>
    </source>
</evidence>
<reference evidence="2 3" key="1">
    <citation type="submission" date="2016-10" db="EMBL/GenBank/DDBJ databases">
        <authorList>
            <person name="de Groot N.N."/>
        </authorList>
    </citation>
    <scope>NUCLEOTIDE SEQUENCE [LARGE SCALE GENOMIC DNA]</scope>
    <source>
        <strain evidence="2 3">743A</strain>
    </source>
</reference>
<dbReference type="Pfam" id="PF00144">
    <property type="entry name" value="Beta-lactamase"/>
    <property type="match status" value="1"/>
</dbReference>
<protein>
    <submittedName>
        <fullName evidence="2">CubicO group peptidase, beta-lactamase class C family</fullName>
    </submittedName>
</protein>
<organism evidence="2 3">
    <name type="scientific">Anaeromicropila populeti</name>
    <dbReference type="NCBI Taxonomy" id="37658"/>
    <lineage>
        <taxon>Bacteria</taxon>
        <taxon>Bacillati</taxon>
        <taxon>Bacillota</taxon>
        <taxon>Clostridia</taxon>
        <taxon>Lachnospirales</taxon>
        <taxon>Lachnospiraceae</taxon>
        <taxon>Anaeromicropila</taxon>
    </lineage>
</organism>
<dbReference type="STRING" id="37658.SAMN05661086_01793"/>
<dbReference type="PANTHER" id="PTHR43283:SF7">
    <property type="entry name" value="BETA-LACTAMASE-RELATED DOMAIN-CONTAINING PROTEIN"/>
    <property type="match status" value="1"/>
</dbReference>
<gene>
    <name evidence="2" type="ORF">SAMN05661086_01793</name>
</gene>
<dbReference type="Proteomes" id="UP000199659">
    <property type="component" value="Unassembled WGS sequence"/>
</dbReference>
<dbReference type="Gene3D" id="3.40.710.10">
    <property type="entry name" value="DD-peptidase/beta-lactamase superfamily"/>
    <property type="match status" value="1"/>
</dbReference>
<dbReference type="PANTHER" id="PTHR43283">
    <property type="entry name" value="BETA-LACTAMASE-RELATED"/>
    <property type="match status" value="1"/>
</dbReference>
<dbReference type="OrthoDB" id="9773047at2"/>
<feature type="domain" description="Beta-lactamase-related" evidence="1">
    <location>
        <begin position="66"/>
        <end position="334"/>
    </location>
</feature>
<dbReference type="AlphaFoldDB" id="A0A1I6JN57"/>
<dbReference type="EMBL" id="FOYZ01000006">
    <property type="protein sequence ID" value="SFR80406.1"/>
    <property type="molecule type" value="Genomic_DNA"/>
</dbReference>
<proteinExistence type="predicted"/>
<evidence type="ECO:0000259" key="1">
    <source>
        <dbReference type="Pfam" id="PF00144"/>
    </source>
</evidence>
<dbReference type="SUPFAM" id="SSF56601">
    <property type="entry name" value="beta-lactamase/transpeptidase-like"/>
    <property type="match status" value="1"/>
</dbReference>
<sequence>MSIKIQVKLIDFFLKMLNGTMHTVDNIKYIPQKELMNNSISLDVIPQKLPRCTPEEQGVESGYVSRFFKRLQEAEDVKAHGVMILRNGFVIAEGEFAPYRNELWHITHSMSKSITCLAVGIAVDEGFFTIEDSVAEIFNKTYLPIIGKRQRELKVKHLLSMSSGVTFNEAGTVTESDWIKFYLDSGIAFEPGKEFHYNSMNSYILSAVIRERTGMGLMEYLKEKVFNKMGIYNVYWEKCPKGIEKGGWGLLMTIEDMAKVGQLFLQKGRWEQQQLVSEAWIDLVTSKQINTPKELGAEGYGYHVWIGKRPGAFQFNGMLSQNVIVLPDIQMVIATTGGSSELFMNSHFMDIINDFFEKDYMPAEKLAENPAAYDNLQRVLRNLCFEKGFSSKSQNSNKRIELFYRGGWKRNTRCNRLEGRTPDLDEEYWKFIANRVFTIETTGIHVFPLFLQVLQNNFARGLKEISFLNKKFQKYMILTEQGRVLEIPIDFKKYCYCQIEMNGEIYEAATACRFVKNEDDVLVLKVMVSFLETSNSRVFKFFFEKDKVLIRCDEIPKISSIMEGISMIVNNNRSGKFDSIANSDFVQYKLIKIIEPEAECEEKGTDDKKLR</sequence>
<name>A0A1I6JN57_9FIRM</name>
<dbReference type="InterPro" id="IPR012338">
    <property type="entry name" value="Beta-lactam/transpept-like"/>
</dbReference>
<accession>A0A1I6JN57</accession>
<dbReference type="InterPro" id="IPR050789">
    <property type="entry name" value="Diverse_Enzym_Activities"/>
</dbReference>
<dbReference type="RefSeq" id="WP_092560346.1">
    <property type="nucleotide sequence ID" value="NZ_FOYZ01000006.1"/>
</dbReference>
<dbReference type="InterPro" id="IPR001466">
    <property type="entry name" value="Beta-lactam-related"/>
</dbReference>
<keyword evidence="3" id="KW-1185">Reference proteome</keyword>